<dbReference type="EMBL" id="HG994366">
    <property type="protein sequence ID" value="CAF1919451.1"/>
    <property type="molecule type" value="Genomic_DNA"/>
</dbReference>
<dbReference type="GO" id="GO:0043531">
    <property type="term" value="F:ADP binding"/>
    <property type="evidence" value="ECO:0007669"/>
    <property type="project" value="InterPro"/>
</dbReference>
<dbReference type="GO" id="GO:0006952">
    <property type="term" value="P:defense response"/>
    <property type="evidence" value="ECO:0007669"/>
    <property type="project" value="InterPro"/>
</dbReference>
<proteinExistence type="predicted"/>
<feature type="non-terminal residue" evidence="5">
    <location>
        <position position="894"/>
    </location>
</feature>
<dbReference type="InterPro" id="IPR011713">
    <property type="entry name" value="Leu-rich_rpt_3"/>
</dbReference>
<keyword evidence="2" id="KW-0677">Repeat</keyword>
<dbReference type="Proteomes" id="UP001295469">
    <property type="component" value="Chromosome C02"/>
</dbReference>
<dbReference type="InterPro" id="IPR000157">
    <property type="entry name" value="TIR_dom"/>
</dbReference>
<evidence type="ECO:0000256" key="1">
    <source>
        <dbReference type="ARBA" id="ARBA00022614"/>
    </source>
</evidence>
<name>A0A816KSJ8_BRANA</name>
<dbReference type="Pfam" id="PF23282">
    <property type="entry name" value="WHD_ROQ1"/>
    <property type="match status" value="1"/>
</dbReference>
<dbReference type="GO" id="GO:0007165">
    <property type="term" value="P:signal transduction"/>
    <property type="evidence" value="ECO:0007669"/>
    <property type="project" value="InterPro"/>
</dbReference>
<dbReference type="Pfam" id="PF00560">
    <property type="entry name" value="LRR_1"/>
    <property type="match status" value="1"/>
</dbReference>
<dbReference type="InterPro" id="IPR058192">
    <property type="entry name" value="WHD_ROQ1-like"/>
</dbReference>
<dbReference type="Pfam" id="PF07725">
    <property type="entry name" value="LRR_3"/>
    <property type="match status" value="1"/>
</dbReference>
<dbReference type="AlphaFoldDB" id="A0A816KSJ8"/>
<dbReference type="InterPro" id="IPR032675">
    <property type="entry name" value="LRR_dom_sf"/>
</dbReference>
<dbReference type="SUPFAM" id="SSF52058">
    <property type="entry name" value="L domain-like"/>
    <property type="match status" value="1"/>
</dbReference>
<dbReference type="Gene3D" id="3.80.10.10">
    <property type="entry name" value="Ribonuclease Inhibitor"/>
    <property type="match status" value="2"/>
</dbReference>
<evidence type="ECO:0000259" key="4">
    <source>
        <dbReference type="PROSITE" id="PS50003"/>
    </source>
</evidence>
<dbReference type="Gene3D" id="3.40.50.10140">
    <property type="entry name" value="Toll/interleukin-1 receptor homology (TIR) domain"/>
    <property type="match status" value="1"/>
</dbReference>
<dbReference type="InterPro" id="IPR002182">
    <property type="entry name" value="NB-ARC"/>
</dbReference>
<dbReference type="PANTHER" id="PTHR11017:SF538">
    <property type="entry name" value="ADP-RIBOSYL CYCLASE_CYCLIC ADP-RIBOSE HYDROLASE"/>
    <property type="match status" value="1"/>
</dbReference>
<sequence>MQKKTEEEKIQWRRALTDVANTLGYHSVNWGNEAAMIEVIANDVLDKLLLTSSKDSENFVGIEDHIAELSVLLQLDAEEVRMVGLWGSSGIGKTTIARVLFQRISQHFRGSIFIDRAFVSQTMEIFNAANRDDYNMKLHLQRNFLSEILGKGDIKINHLNAVGERLKNQKVLIFIDDFDDQVVLDALVGQTQWFGSGSRIIVVTNDKHFLRAHGIEHVYEVCLPSEDVAVEMLCQSAFRKNAAPEGFKELVVKVARLAGRLPLGLNVLVRHTYNMPKTQYITSLRGRDKEYWMDLLPRLQNGLDGKIEKTLRVSYDGLSSEEDKALFRHIACLFNGARVTYLKLLLADSGLSVKVGLQNLADRSLIHISWGYVIMPSLLQEMGRRIVHIEEPEIREFLVDAQDICDLLIISYGTHKIFGISLDTGEIDELYVHKNAFKGMRNLRFLEIDSKNRHMFGNEEVTIHLPENFDYLPHELKLLCWPNYPMRCLPSKFRPEKLVKFKMVNNKLEKLWEGIALPCLKKINLWGSVNLIEMPNLSKATNLETLKLVDCYSLVKLPSSIPHPNKLKYLYLSNCRNVETIPTGISLKSLEVLNLNGCSRLRNFPQISTNISYLSIDGTSIEELPSNLSLRFENLNTFQMHSLKKLSQRLLTLLTLSPSLRYLHLSYIPTLVELPFSFQNLHKLAILEIRNCENLETLPTRIYLQSLRFLDLSGCSKLRTFPDISTNIEDLNLSKTAIEEVPPWIEKFTNLHKLEMKGCVNLETLPTGINLPSLECLNLSGCSRLNISKLKSRERVDLLDCLNLDQEALFQQKTYSNYRLRLSGEEAPSYFTHRTTKASSSLTIPLLPSSFSQPFLQFRACFVFNCDDWLPVFEFKGRFWNSFNSFGQAPEFRE</sequence>
<feature type="domain" description="PH" evidence="4">
    <location>
        <begin position="1"/>
        <end position="21"/>
    </location>
</feature>
<gene>
    <name evidence="5" type="ORF">DARMORV10_C02P47350.1</name>
</gene>
<accession>A0A816KSJ8</accession>
<evidence type="ECO:0000313" key="5">
    <source>
        <dbReference type="EMBL" id="CAF1919451.1"/>
    </source>
</evidence>
<evidence type="ECO:0000256" key="2">
    <source>
        <dbReference type="ARBA" id="ARBA00022737"/>
    </source>
</evidence>
<dbReference type="PROSITE" id="PS50003">
    <property type="entry name" value="PH_DOMAIN"/>
    <property type="match status" value="1"/>
</dbReference>
<dbReference type="InterPro" id="IPR027417">
    <property type="entry name" value="P-loop_NTPase"/>
</dbReference>
<dbReference type="Pfam" id="PF25019">
    <property type="entry name" value="LRR_R13L1-DRL21"/>
    <property type="match status" value="1"/>
</dbReference>
<dbReference type="Pfam" id="PF01582">
    <property type="entry name" value="TIR"/>
    <property type="match status" value="1"/>
</dbReference>
<reference evidence="5" key="1">
    <citation type="submission" date="2021-01" db="EMBL/GenBank/DDBJ databases">
        <authorList>
            <consortium name="Genoscope - CEA"/>
            <person name="William W."/>
        </authorList>
    </citation>
    <scope>NUCLEOTIDE SEQUENCE</scope>
</reference>
<dbReference type="InterPro" id="IPR035897">
    <property type="entry name" value="Toll_tir_struct_dom_sf"/>
</dbReference>
<dbReference type="Gene3D" id="3.40.50.300">
    <property type="entry name" value="P-loop containing nucleotide triphosphate hydrolases"/>
    <property type="match status" value="1"/>
</dbReference>
<dbReference type="GO" id="GO:0016787">
    <property type="term" value="F:hydrolase activity"/>
    <property type="evidence" value="ECO:0007669"/>
    <property type="project" value="UniProtKB-KW"/>
</dbReference>
<dbReference type="InterPro" id="IPR056789">
    <property type="entry name" value="LRR_R13L1-DRL21"/>
</dbReference>
<evidence type="ECO:0000256" key="3">
    <source>
        <dbReference type="ARBA" id="ARBA00022801"/>
    </source>
</evidence>
<protein>
    <submittedName>
        <fullName evidence="5">(rape) hypothetical protein</fullName>
    </submittedName>
</protein>
<dbReference type="InterPro" id="IPR001849">
    <property type="entry name" value="PH_domain"/>
</dbReference>
<dbReference type="PRINTS" id="PR00364">
    <property type="entry name" value="DISEASERSIST"/>
</dbReference>
<dbReference type="InterPro" id="IPR044974">
    <property type="entry name" value="Disease_R_plants"/>
</dbReference>
<organism evidence="5">
    <name type="scientific">Brassica napus</name>
    <name type="common">Rape</name>
    <dbReference type="NCBI Taxonomy" id="3708"/>
    <lineage>
        <taxon>Eukaryota</taxon>
        <taxon>Viridiplantae</taxon>
        <taxon>Streptophyta</taxon>
        <taxon>Embryophyta</taxon>
        <taxon>Tracheophyta</taxon>
        <taxon>Spermatophyta</taxon>
        <taxon>Magnoliopsida</taxon>
        <taxon>eudicotyledons</taxon>
        <taxon>Gunneridae</taxon>
        <taxon>Pentapetalae</taxon>
        <taxon>rosids</taxon>
        <taxon>malvids</taxon>
        <taxon>Brassicales</taxon>
        <taxon>Brassicaceae</taxon>
        <taxon>Brassiceae</taxon>
        <taxon>Brassica</taxon>
    </lineage>
</organism>
<keyword evidence="3" id="KW-0378">Hydrolase</keyword>
<keyword evidence="1" id="KW-0433">Leucine-rich repeat</keyword>
<dbReference type="Pfam" id="PF00931">
    <property type="entry name" value="NB-ARC"/>
    <property type="match status" value="1"/>
</dbReference>
<dbReference type="FunFam" id="3.40.50.300:FF:001002">
    <property type="entry name" value="Disease resistance protein (TIR-NBS-LRR class)"/>
    <property type="match status" value="1"/>
</dbReference>
<dbReference type="FunFam" id="3.80.10.10:FF:000386">
    <property type="entry name" value="Disease resistance protein RPS4"/>
    <property type="match status" value="1"/>
</dbReference>
<dbReference type="SUPFAM" id="SSF52540">
    <property type="entry name" value="P-loop containing nucleoside triphosphate hydrolases"/>
    <property type="match status" value="1"/>
</dbReference>
<dbReference type="PANTHER" id="PTHR11017">
    <property type="entry name" value="LEUCINE-RICH REPEAT-CONTAINING PROTEIN"/>
    <property type="match status" value="1"/>
</dbReference>
<dbReference type="InterPro" id="IPR001611">
    <property type="entry name" value="Leu-rich_rpt"/>
</dbReference>